<dbReference type="PANTHER" id="PTHR30121:SF11">
    <property type="entry name" value="AAA+ ATPASE DOMAIN-CONTAINING PROTEIN"/>
    <property type="match status" value="1"/>
</dbReference>
<keyword evidence="1" id="KW-0812">Transmembrane</keyword>
<keyword evidence="1" id="KW-1133">Transmembrane helix</keyword>
<feature type="domain" description="DUF8128" evidence="4">
    <location>
        <begin position="88"/>
        <end position="396"/>
    </location>
</feature>
<dbReference type="Pfam" id="PF01935">
    <property type="entry name" value="DUF87"/>
    <property type="match status" value="1"/>
</dbReference>
<dbReference type="InterPro" id="IPR058441">
    <property type="entry name" value="DUF8128"/>
</dbReference>
<dbReference type="Gene3D" id="3.40.50.300">
    <property type="entry name" value="P-loop containing nucleotide triphosphate hydrolases"/>
    <property type="match status" value="2"/>
</dbReference>
<dbReference type="EMBL" id="PFPO01000015">
    <property type="protein sequence ID" value="PIZ99698.1"/>
    <property type="molecule type" value="Genomic_DNA"/>
</dbReference>
<protein>
    <submittedName>
        <fullName evidence="5">Uncharacterized protein</fullName>
    </submittedName>
</protein>
<dbReference type="InterPro" id="IPR002789">
    <property type="entry name" value="HerA_central"/>
</dbReference>
<dbReference type="Pfam" id="PF12696">
    <property type="entry name" value="TraG-D_C"/>
    <property type="match status" value="1"/>
</dbReference>
<evidence type="ECO:0000313" key="6">
    <source>
        <dbReference type="Proteomes" id="UP000230405"/>
    </source>
</evidence>
<dbReference type="InterPro" id="IPR025662">
    <property type="entry name" value="Sigma_54_int_dom_ATP-bd_1"/>
</dbReference>
<name>A0A2M7VGQ2_9BACT</name>
<dbReference type="InterPro" id="IPR051162">
    <property type="entry name" value="T4SS_component"/>
</dbReference>
<gene>
    <name evidence="5" type="ORF">COX77_00850</name>
</gene>
<feature type="domain" description="Helicase HerA central" evidence="2">
    <location>
        <begin position="427"/>
        <end position="653"/>
    </location>
</feature>
<reference evidence="6" key="1">
    <citation type="submission" date="2017-09" db="EMBL/GenBank/DDBJ databases">
        <title>Depth-based differentiation of microbial function through sediment-hosted aquifers and enrichment of novel symbionts in the deep terrestrial subsurface.</title>
        <authorList>
            <person name="Probst A.J."/>
            <person name="Ladd B."/>
            <person name="Jarett J.K."/>
            <person name="Geller-Mcgrath D.E."/>
            <person name="Sieber C.M.K."/>
            <person name="Emerson J.B."/>
            <person name="Anantharaman K."/>
            <person name="Thomas B.C."/>
            <person name="Malmstrom R."/>
            <person name="Stieglmeier M."/>
            <person name="Klingl A."/>
            <person name="Woyke T."/>
            <person name="Ryan C.M."/>
            <person name="Banfield J.F."/>
        </authorList>
    </citation>
    <scope>NUCLEOTIDE SEQUENCE [LARGE SCALE GENOMIC DNA]</scope>
</reference>
<dbReference type="Proteomes" id="UP000230405">
    <property type="component" value="Unassembled WGS sequence"/>
</dbReference>
<sequence>MSNYDIYNNPLAPNLNTAAVDWSFLEYLILVLGILLFLYILLLVARIFLRTWHYSSPEWRNLVYKVNIPKIRKKDGSNIRVEELKEDIAVAENIFSAIGGLKAQRGLLAWLFGRTDNFSFETVSQNGLISFYVAVPEKNKEFIEYQLHSAYPHLSLEEVQDYNIFKPQSQVAAATICLKREFIFPLKTYKTLDTDPVSIITNTLSKVSTEEGVMIQFVVRSAKGNWHYKSGKVASELQQGKKLGEALSAVGLGSKITKVVKFVSMFFKTNDKKPETPVAPRQLSQMELEMIKGIDEKNSKAGLEVNIRIVVSSPTISEASSRLADLINCFSQYSIYQFGNSLKAIVTNSPKRLEKVVKQAIYRAFYHTYALILNTEEMVSLWHMPLPNNETPNIDWLKARKAAPPVSLPQEGVILGYSNYRGVKKEVRLKKSDRRRHVYIIGQTGTGKSTIMKNMMIQDMQNNEGCCIIDPHGEFALDMLKNVPKSRVDDVVYFNPVDTERPMSLNMLEHDTPEQKTFVVNELLSIFDKLYDLKATGGPIFEQYMRNALLLIMEDPESGMTIMEVPRVLADEKFRRYKLSKCQNITVKEFWEKEAEKAGGEAALANMVPYITSKLTPFIANDIMRPIISQQKSSIDFKQIMNEGKILIVNLSKGKLGDINSSLLGMIVVGKLLLTTLSRVDIPEEKRKDFYLYIDEFQNFTTDSIAVILSEARKYKLNLAVAHQYLGQLVKNNNTSIRDAVFGNAGTMVAFRIGVEDAEIFAKQFAPTFDEFDVVNIPSFTAYIKLLIDNANPPSFNIAVTREPAGSITMQEAVIELSRLKYGRNITEIEKEINDRKALVGASNWEEMLKKEVH</sequence>
<evidence type="ECO:0000259" key="3">
    <source>
        <dbReference type="Pfam" id="PF12696"/>
    </source>
</evidence>
<dbReference type="CDD" id="cd01127">
    <property type="entry name" value="TrwB_TraG_TraD_VirD4"/>
    <property type="match status" value="1"/>
</dbReference>
<dbReference type="PANTHER" id="PTHR30121">
    <property type="entry name" value="UNCHARACTERIZED PROTEIN YJGR-RELATED"/>
    <property type="match status" value="1"/>
</dbReference>
<evidence type="ECO:0000313" key="5">
    <source>
        <dbReference type="EMBL" id="PIZ99698.1"/>
    </source>
</evidence>
<dbReference type="InterPro" id="IPR032689">
    <property type="entry name" value="TraG-D_C"/>
</dbReference>
<feature type="domain" description="TraD/TraG TraM recognition site" evidence="3">
    <location>
        <begin position="690"/>
        <end position="763"/>
    </location>
</feature>
<dbReference type="PROSITE" id="PS00675">
    <property type="entry name" value="SIGMA54_INTERACT_1"/>
    <property type="match status" value="1"/>
</dbReference>
<keyword evidence="1" id="KW-0472">Membrane</keyword>
<dbReference type="SUPFAM" id="SSF52540">
    <property type="entry name" value="P-loop containing nucleoside triphosphate hydrolases"/>
    <property type="match status" value="1"/>
</dbReference>
<evidence type="ECO:0000256" key="1">
    <source>
        <dbReference type="SAM" id="Phobius"/>
    </source>
</evidence>
<organism evidence="5 6">
    <name type="scientific">Candidatus Komeilibacteria bacterium CG_4_10_14_0_2_um_filter_37_10</name>
    <dbReference type="NCBI Taxonomy" id="1974470"/>
    <lineage>
        <taxon>Bacteria</taxon>
        <taxon>Candidatus Komeiliibacteriota</taxon>
    </lineage>
</organism>
<evidence type="ECO:0000259" key="2">
    <source>
        <dbReference type="Pfam" id="PF01935"/>
    </source>
</evidence>
<dbReference type="AlphaFoldDB" id="A0A2M7VGQ2"/>
<accession>A0A2M7VGQ2</accession>
<comment type="caution">
    <text evidence="5">The sequence shown here is derived from an EMBL/GenBank/DDBJ whole genome shotgun (WGS) entry which is preliminary data.</text>
</comment>
<dbReference type="InterPro" id="IPR027417">
    <property type="entry name" value="P-loop_NTPase"/>
</dbReference>
<proteinExistence type="predicted"/>
<feature type="transmembrane region" description="Helical" evidence="1">
    <location>
        <begin position="27"/>
        <end position="49"/>
    </location>
</feature>
<evidence type="ECO:0000259" key="4">
    <source>
        <dbReference type="Pfam" id="PF26449"/>
    </source>
</evidence>
<dbReference type="Pfam" id="PF26449">
    <property type="entry name" value="DUF8128"/>
    <property type="match status" value="1"/>
</dbReference>